<keyword evidence="10" id="KW-1185">Reference proteome</keyword>
<dbReference type="Gene3D" id="3.40.309.10">
    <property type="entry name" value="Aldehyde Dehydrogenase, Chain A, domain 2"/>
    <property type="match status" value="1"/>
</dbReference>
<dbReference type="PANTHER" id="PTHR43570">
    <property type="entry name" value="ALDEHYDE DEHYDROGENASE"/>
    <property type="match status" value="1"/>
</dbReference>
<evidence type="ECO:0000256" key="6">
    <source>
        <dbReference type="PROSITE-ProRule" id="PRU10007"/>
    </source>
</evidence>
<feature type="domain" description="Aldehyde dehydrogenase" evidence="8">
    <location>
        <begin position="16"/>
        <end position="431"/>
    </location>
</feature>
<dbReference type="PROSITE" id="PS00070">
    <property type="entry name" value="ALDEHYDE_DEHYDR_CYS"/>
    <property type="match status" value="1"/>
</dbReference>
<keyword evidence="2 4" id="KW-0560">Oxidoreductase</keyword>
<dbReference type="GO" id="GO:0004029">
    <property type="term" value="F:aldehyde dehydrogenase (NAD+) activity"/>
    <property type="evidence" value="ECO:0007669"/>
    <property type="project" value="TreeGrafter"/>
</dbReference>
<dbReference type="Gene3D" id="3.40.605.10">
    <property type="entry name" value="Aldehyde Dehydrogenase, Chain A, domain 1"/>
    <property type="match status" value="1"/>
</dbReference>
<evidence type="ECO:0000313" key="10">
    <source>
        <dbReference type="Proteomes" id="UP000199226"/>
    </source>
</evidence>
<evidence type="ECO:0000256" key="2">
    <source>
        <dbReference type="ARBA" id="ARBA00023002"/>
    </source>
</evidence>
<evidence type="ECO:0000256" key="4">
    <source>
        <dbReference type="PIRNR" id="PIRNR036492"/>
    </source>
</evidence>
<protein>
    <recommendedName>
        <fullName evidence="4">Aldehyde dehydrogenase</fullName>
    </recommendedName>
</protein>
<evidence type="ECO:0000259" key="8">
    <source>
        <dbReference type="Pfam" id="PF00171"/>
    </source>
</evidence>
<dbReference type="PIRSF" id="PIRSF036492">
    <property type="entry name" value="ALDH"/>
    <property type="match status" value="1"/>
</dbReference>
<organism evidence="9 10">
    <name type="scientific">Daejeonella rubra</name>
    <dbReference type="NCBI Taxonomy" id="990371"/>
    <lineage>
        <taxon>Bacteria</taxon>
        <taxon>Pseudomonadati</taxon>
        <taxon>Bacteroidota</taxon>
        <taxon>Sphingobacteriia</taxon>
        <taxon>Sphingobacteriales</taxon>
        <taxon>Sphingobacteriaceae</taxon>
        <taxon>Daejeonella</taxon>
    </lineage>
</organism>
<evidence type="ECO:0000313" key="9">
    <source>
        <dbReference type="EMBL" id="SDM05909.1"/>
    </source>
</evidence>
<evidence type="ECO:0000256" key="1">
    <source>
        <dbReference type="ARBA" id="ARBA00009986"/>
    </source>
</evidence>
<dbReference type="EMBL" id="FNHH01000005">
    <property type="protein sequence ID" value="SDM05909.1"/>
    <property type="molecule type" value="Genomic_DNA"/>
</dbReference>
<feature type="active site" evidence="5">
    <location>
        <position position="245"/>
    </location>
</feature>
<dbReference type="FunFam" id="3.40.605.10:FF:000004">
    <property type="entry name" value="Aldehyde dehydrogenase"/>
    <property type="match status" value="1"/>
</dbReference>
<dbReference type="InterPro" id="IPR016160">
    <property type="entry name" value="Ald_DH_CS_CYS"/>
</dbReference>
<dbReference type="InterPro" id="IPR012394">
    <property type="entry name" value="Aldehyde_DH_NAD(P)"/>
</dbReference>
<sequence>MQENLNQIFELQRAHSLILRNTTAYERKEKLKKLKFLIQENERLIFDALEKDLRKCEFEAALTEVYFVYAEIDFAIKNLSSWMKPRRVSASMSSLFTKNRIYYEPKGVSLIIAPWNYPFQLLIAPLVSAIAAGNTAMLKPSELSSATAALATKLINDHFESREAACFEGDATLSEALLKLPFDHIFFTGSPKIGKVIMEAAAKHLSSVTLELGGKSPAIIAEDANLEKAAEKIVWGKFMNSGQTCIAPDYVLVKTEQEQEFLRLASEKIDQLYRKNNMLDRSSYGKIISSGHYNRLKDLRNKAIEEGAVIVKGGTDSDEDQTLEPTILNRVSLSSAIMQEEIFGPLLPVITYSSIQEAIDLVNQRAKPLALYIFSGSDSIVQDTIRQTSAGGTCVNDVVLHISNPNLPFGGIGNSGNGSCHGFYGFKAFSHERGVMFQSTMDFSKFAYPPYGNKGGLLKWFKKIL</sequence>
<name>A0A1G9Q4K6_9SPHI</name>
<dbReference type="InterPro" id="IPR029510">
    <property type="entry name" value="Ald_DH_CS_GLU"/>
</dbReference>
<dbReference type="InterPro" id="IPR015590">
    <property type="entry name" value="Aldehyde_DH_dom"/>
</dbReference>
<dbReference type="InterPro" id="IPR016161">
    <property type="entry name" value="Ald_DH/histidinol_DH"/>
</dbReference>
<dbReference type="PANTHER" id="PTHR43570:SF20">
    <property type="entry name" value="ALDEHYDE DEHYDROGENASE ALDX-RELATED"/>
    <property type="match status" value="1"/>
</dbReference>
<dbReference type="PROSITE" id="PS00687">
    <property type="entry name" value="ALDEHYDE_DEHYDR_GLU"/>
    <property type="match status" value="1"/>
</dbReference>
<dbReference type="RefSeq" id="WP_090701483.1">
    <property type="nucleotide sequence ID" value="NZ_FNHH01000005.1"/>
</dbReference>
<comment type="similarity">
    <text evidence="1 4 7">Belongs to the aldehyde dehydrogenase family.</text>
</comment>
<dbReference type="AlphaFoldDB" id="A0A1G9Q4K6"/>
<dbReference type="GO" id="GO:0006081">
    <property type="term" value="P:aldehyde metabolic process"/>
    <property type="evidence" value="ECO:0007669"/>
    <property type="project" value="InterPro"/>
</dbReference>
<reference evidence="10" key="1">
    <citation type="submission" date="2016-10" db="EMBL/GenBank/DDBJ databases">
        <authorList>
            <person name="Varghese N."/>
            <person name="Submissions S."/>
        </authorList>
    </citation>
    <scope>NUCLEOTIDE SEQUENCE [LARGE SCALE GENOMIC DNA]</scope>
    <source>
        <strain evidence="10">DSM 24536</strain>
    </source>
</reference>
<dbReference type="STRING" id="990371.SAMN05421813_105120"/>
<dbReference type="InterPro" id="IPR016163">
    <property type="entry name" value="Ald_DH_C"/>
</dbReference>
<evidence type="ECO:0000256" key="5">
    <source>
        <dbReference type="PIRSR" id="PIRSR036492-1"/>
    </source>
</evidence>
<evidence type="ECO:0000256" key="3">
    <source>
        <dbReference type="ARBA" id="ARBA00023027"/>
    </source>
</evidence>
<gene>
    <name evidence="9" type="ORF">SAMN05421813_105120</name>
</gene>
<keyword evidence="3" id="KW-0520">NAD</keyword>
<dbReference type="Pfam" id="PF00171">
    <property type="entry name" value="Aldedh"/>
    <property type="match status" value="1"/>
</dbReference>
<dbReference type="GO" id="GO:0005737">
    <property type="term" value="C:cytoplasm"/>
    <property type="evidence" value="ECO:0007669"/>
    <property type="project" value="TreeGrafter"/>
</dbReference>
<proteinExistence type="inferred from homology"/>
<dbReference type="SUPFAM" id="SSF53720">
    <property type="entry name" value="ALDH-like"/>
    <property type="match status" value="1"/>
</dbReference>
<dbReference type="InterPro" id="IPR016162">
    <property type="entry name" value="Ald_DH_N"/>
</dbReference>
<evidence type="ECO:0000256" key="7">
    <source>
        <dbReference type="RuleBase" id="RU003345"/>
    </source>
</evidence>
<accession>A0A1G9Q4K6</accession>
<dbReference type="FunFam" id="3.40.309.10:FF:000003">
    <property type="entry name" value="Aldehyde dehydrogenase"/>
    <property type="match status" value="1"/>
</dbReference>
<feature type="active site" evidence="5 6">
    <location>
        <position position="211"/>
    </location>
</feature>
<dbReference type="Proteomes" id="UP000199226">
    <property type="component" value="Unassembled WGS sequence"/>
</dbReference>
<dbReference type="OrthoDB" id="781568at2"/>